<feature type="compositionally biased region" description="Basic residues" evidence="1">
    <location>
        <begin position="440"/>
        <end position="462"/>
    </location>
</feature>
<feature type="compositionally biased region" description="Low complexity" evidence="1">
    <location>
        <begin position="609"/>
        <end position="618"/>
    </location>
</feature>
<proteinExistence type="predicted"/>
<feature type="compositionally biased region" description="Basic and acidic residues" evidence="1">
    <location>
        <begin position="429"/>
        <end position="439"/>
    </location>
</feature>
<reference evidence="2 3" key="1">
    <citation type="submission" date="2023-01" db="EMBL/GenBank/DDBJ databases">
        <title>Analysis of 21 Apiospora genomes using comparative genomics revels a genus with tremendous synthesis potential of carbohydrate active enzymes and secondary metabolites.</title>
        <authorList>
            <person name="Sorensen T."/>
        </authorList>
    </citation>
    <scope>NUCLEOTIDE SEQUENCE [LARGE SCALE GENOMIC DNA]</scope>
    <source>
        <strain evidence="2 3">CBS 20057</strain>
    </source>
</reference>
<dbReference type="Proteomes" id="UP001396898">
    <property type="component" value="Unassembled WGS sequence"/>
</dbReference>
<accession>A0ABR1R2D0</accession>
<feature type="compositionally biased region" description="Basic and acidic residues" evidence="1">
    <location>
        <begin position="545"/>
        <end position="554"/>
    </location>
</feature>
<keyword evidence="3" id="KW-1185">Reference proteome</keyword>
<evidence type="ECO:0000256" key="1">
    <source>
        <dbReference type="SAM" id="MobiDB-lite"/>
    </source>
</evidence>
<comment type="caution">
    <text evidence="2">The sequence shown here is derived from an EMBL/GenBank/DDBJ whole genome shotgun (WGS) entry which is preliminary data.</text>
</comment>
<evidence type="ECO:0008006" key="4">
    <source>
        <dbReference type="Google" id="ProtNLM"/>
    </source>
</evidence>
<name>A0ABR1R2D0_9PEZI</name>
<feature type="compositionally biased region" description="Basic residues" evidence="1">
    <location>
        <begin position="418"/>
        <end position="428"/>
    </location>
</feature>
<feature type="compositionally biased region" description="Low complexity" evidence="1">
    <location>
        <begin position="358"/>
        <end position="375"/>
    </location>
</feature>
<feature type="compositionally biased region" description="Pro residues" evidence="1">
    <location>
        <begin position="321"/>
        <end position="337"/>
    </location>
</feature>
<evidence type="ECO:0000313" key="3">
    <source>
        <dbReference type="Proteomes" id="UP001396898"/>
    </source>
</evidence>
<protein>
    <recommendedName>
        <fullName evidence="4">Serine/arginine repetitive matrix protein 1-like</fullName>
    </recommendedName>
</protein>
<evidence type="ECO:0000313" key="2">
    <source>
        <dbReference type="EMBL" id="KAK7996126.1"/>
    </source>
</evidence>
<feature type="region of interest" description="Disordered" evidence="1">
    <location>
        <begin position="278"/>
        <end position="523"/>
    </location>
</feature>
<sequence length="671" mass="75802">MAEKGFIQLPPRNGPPPAHHQFPPPQPPLPPMEAVPLELRFRTPQVEVTDVSEHVMSYSEMAAKCTDILVFRFEKCRDNNRQYLDRDEEDVVKSSWEQAIRSRVTSQSQKELSREVRRLDKETDDVLKKKNDLSPALQRQLDRTYSELAAGEHDSAIYQWTLAQIDQQLRPADPANAMFRTEYHTVTRPRKDEGKKHPKKKGKDKSRSRNKSRTKAKKSSSSSKAKHGSYPPSNNVYLERVSLTAYFKRSPRPNVDIAALLQQKKRVQMMTQNAAIHQSQNPQFGGPGPGQGQGQVPPIRAPPPGHHPGHPQGLQGGRGQGPPPNAANRPVPLPPPHLANGPVGGKFQGKKPRVLRQSDSGSSDGSSSDNDSDAGSGSGWSEEESTSTGPTQSTSTTSSSCRIGGRDGRGRSHERGHGHSKNRSKSRGKNRDRSRDNKGKAKGRAGSRSQSRRRGLSRTRPHIYHEHRSAYGFPHGHPIRMHHRPEHPYRRDSEPFYSPRPSFEVPPQVPRRSPPPATPVIVQQQTSEIEIQKIKDQAYLNGRADEQEKQRTLEEMASDFPRPSSRTRGVRHVVHTVESPEPRRSAHRETHRETFRTPRRHHHQEVDSDSSSSWSSLSEEVREYEPDYHRAEYYPRRTHRAGAEYHHFRSHHPRSLSISLVRVAMPTTPAP</sequence>
<feature type="compositionally biased region" description="Basic and acidic residues" evidence="1">
    <location>
        <begin position="404"/>
        <end position="417"/>
    </location>
</feature>
<feature type="region of interest" description="Disordered" evidence="1">
    <location>
        <begin position="545"/>
        <end position="619"/>
    </location>
</feature>
<feature type="compositionally biased region" description="Basic and acidic residues" evidence="1">
    <location>
        <begin position="578"/>
        <end position="596"/>
    </location>
</feature>
<dbReference type="EMBL" id="JAQQWI010000022">
    <property type="protein sequence ID" value="KAK7996126.1"/>
    <property type="molecule type" value="Genomic_DNA"/>
</dbReference>
<feature type="compositionally biased region" description="Basic and acidic residues" evidence="1">
    <location>
        <begin position="181"/>
        <end position="195"/>
    </location>
</feature>
<feature type="compositionally biased region" description="Pro residues" evidence="1">
    <location>
        <begin position="12"/>
        <end position="31"/>
    </location>
</feature>
<feature type="region of interest" description="Disordered" evidence="1">
    <location>
        <begin position="1"/>
        <end position="31"/>
    </location>
</feature>
<feature type="compositionally biased region" description="Low complexity" evidence="1">
    <location>
        <begin position="386"/>
        <end position="400"/>
    </location>
</feature>
<feature type="compositionally biased region" description="Basic residues" evidence="1">
    <location>
        <begin position="196"/>
        <end position="218"/>
    </location>
</feature>
<feature type="region of interest" description="Disordered" evidence="1">
    <location>
        <begin position="181"/>
        <end position="235"/>
    </location>
</feature>
<feature type="compositionally biased region" description="Pro residues" evidence="1">
    <location>
        <begin position="507"/>
        <end position="518"/>
    </location>
</feature>
<gene>
    <name evidence="2" type="ORF">PG991_015593</name>
</gene>
<organism evidence="2 3">
    <name type="scientific">Apiospora marii</name>
    <dbReference type="NCBI Taxonomy" id="335849"/>
    <lineage>
        <taxon>Eukaryota</taxon>
        <taxon>Fungi</taxon>
        <taxon>Dikarya</taxon>
        <taxon>Ascomycota</taxon>
        <taxon>Pezizomycotina</taxon>
        <taxon>Sordariomycetes</taxon>
        <taxon>Xylariomycetidae</taxon>
        <taxon>Amphisphaeriales</taxon>
        <taxon>Apiosporaceae</taxon>
        <taxon>Apiospora</taxon>
    </lineage>
</organism>